<gene>
    <name evidence="2" type="primary">Dsim\GD10583</name>
    <name evidence="2" type="ORF">Dsim_GD10583</name>
</gene>
<sequence>MDDMMRSMDCLKMAATFHNAALASTTCSGRTLGEDREPIWVEGSSKTPEPPLPEESPAPEPKNEIPLLPQIDFEPNISCFPDLQDINASIVRRELAEEGKRCVRQQLKAIKDKQDALRMSRETQQRKEERQSDQLQQKALRERNESLLIQKADQMTAAQLEAQHREQSAQRQQIDQKLHKLALEGVSRCQRRFNQKYEGIAKILLSLDQETVKVCAAQNAQLKELGQKFATARELR</sequence>
<evidence type="ECO:0000313" key="2">
    <source>
        <dbReference type="EMBL" id="EDX06211.1"/>
    </source>
</evidence>
<organism evidence="2 3">
    <name type="scientific">Drosophila simulans</name>
    <name type="common">Fruit fly</name>
    <dbReference type="NCBI Taxonomy" id="7240"/>
    <lineage>
        <taxon>Eukaryota</taxon>
        <taxon>Metazoa</taxon>
        <taxon>Ecdysozoa</taxon>
        <taxon>Arthropoda</taxon>
        <taxon>Hexapoda</taxon>
        <taxon>Insecta</taxon>
        <taxon>Pterygota</taxon>
        <taxon>Neoptera</taxon>
        <taxon>Endopterygota</taxon>
        <taxon>Diptera</taxon>
        <taxon>Brachycera</taxon>
        <taxon>Muscomorpha</taxon>
        <taxon>Ephydroidea</taxon>
        <taxon>Drosophilidae</taxon>
        <taxon>Drosophila</taxon>
        <taxon>Sophophora</taxon>
    </lineage>
</organism>
<evidence type="ECO:0000256" key="1">
    <source>
        <dbReference type="SAM" id="MobiDB-lite"/>
    </source>
</evidence>
<keyword evidence="3" id="KW-1185">Reference proteome</keyword>
<proteinExistence type="predicted"/>
<dbReference type="PANTHER" id="PTHR12960">
    <property type="entry name" value="GLE-1-RELATED"/>
    <property type="match status" value="1"/>
</dbReference>
<reference evidence="2 3" key="1">
    <citation type="journal article" date="2007" name="Nature">
        <title>Evolution of genes and genomes on the Drosophila phylogeny.</title>
        <authorList>
            <consortium name="Drosophila 12 Genomes Consortium"/>
            <person name="Clark A.G."/>
            <person name="Eisen M.B."/>
            <person name="Smith D.R."/>
            <person name="Bergman C.M."/>
            <person name="Oliver B."/>
            <person name="Markow T.A."/>
            <person name="Kaufman T.C."/>
            <person name="Kellis M."/>
            <person name="Gelbart W."/>
            <person name="Iyer V.N."/>
            <person name="Pollard D.A."/>
            <person name="Sackton T.B."/>
            <person name="Larracuente A.M."/>
            <person name="Singh N.D."/>
            <person name="Abad J.P."/>
            <person name="Abt D.N."/>
            <person name="Adryan B."/>
            <person name="Aguade M."/>
            <person name="Akashi H."/>
            <person name="Anderson W.W."/>
            <person name="Aquadro C.F."/>
            <person name="Ardell D.H."/>
            <person name="Arguello R."/>
            <person name="Artieri C.G."/>
            <person name="Barbash D.A."/>
            <person name="Barker D."/>
            <person name="Barsanti P."/>
            <person name="Batterham P."/>
            <person name="Batzoglou S."/>
            <person name="Begun D."/>
            <person name="Bhutkar A."/>
            <person name="Blanco E."/>
            <person name="Bosak S.A."/>
            <person name="Bradley R.K."/>
            <person name="Brand A.D."/>
            <person name="Brent M.R."/>
            <person name="Brooks A.N."/>
            <person name="Brown R.H."/>
            <person name="Butlin R.K."/>
            <person name="Caggese C."/>
            <person name="Calvi B.R."/>
            <person name="Bernardo de Carvalho A."/>
            <person name="Caspi A."/>
            <person name="Castrezana S."/>
            <person name="Celniker S.E."/>
            <person name="Chang J.L."/>
            <person name="Chapple C."/>
            <person name="Chatterji S."/>
            <person name="Chinwalla A."/>
            <person name="Civetta A."/>
            <person name="Clifton S.W."/>
            <person name="Comeron J.M."/>
            <person name="Costello J.C."/>
            <person name="Coyne J.A."/>
            <person name="Daub J."/>
            <person name="David R.G."/>
            <person name="Delcher A.L."/>
            <person name="Delehaunty K."/>
            <person name="Do C.B."/>
            <person name="Ebling H."/>
            <person name="Edwards K."/>
            <person name="Eickbush T."/>
            <person name="Evans J.D."/>
            <person name="Filipski A."/>
            <person name="Findeiss S."/>
            <person name="Freyhult E."/>
            <person name="Fulton L."/>
            <person name="Fulton R."/>
            <person name="Garcia A.C."/>
            <person name="Gardiner A."/>
            <person name="Garfield D.A."/>
            <person name="Garvin B.E."/>
            <person name="Gibson G."/>
            <person name="Gilbert D."/>
            <person name="Gnerre S."/>
            <person name="Godfrey J."/>
            <person name="Good R."/>
            <person name="Gotea V."/>
            <person name="Gravely B."/>
            <person name="Greenberg A.J."/>
            <person name="Griffiths-Jones S."/>
            <person name="Gross S."/>
            <person name="Guigo R."/>
            <person name="Gustafson E.A."/>
            <person name="Haerty W."/>
            <person name="Hahn M.W."/>
            <person name="Halligan D.L."/>
            <person name="Halpern A.L."/>
            <person name="Halter G.M."/>
            <person name="Han M.V."/>
            <person name="Heger A."/>
            <person name="Hillier L."/>
            <person name="Hinrichs A.S."/>
            <person name="Holmes I."/>
            <person name="Hoskins R.A."/>
            <person name="Hubisz M.J."/>
            <person name="Hultmark D."/>
            <person name="Huntley M.A."/>
            <person name="Jaffe D.B."/>
            <person name="Jagadeeshan S."/>
            <person name="Jeck W.R."/>
            <person name="Johnson J."/>
            <person name="Jones C.D."/>
            <person name="Jordan W.C."/>
            <person name="Karpen G.H."/>
            <person name="Kataoka E."/>
            <person name="Keightley P.D."/>
            <person name="Kheradpour P."/>
            <person name="Kirkness E.F."/>
            <person name="Koerich L.B."/>
            <person name="Kristiansen K."/>
            <person name="Kudrna D."/>
            <person name="Kulathinal R.J."/>
            <person name="Kumar S."/>
            <person name="Kwok R."/>
            <person name="Lander E."/>
            <person name="Langley C.H."/>
            <person name="Lapoint R."/>
            <person name="Lazzaro B.P."/>
            <person name="Lee S.J."/>
            <person name="Levesque L."/>
            <person name="Li R."/>
            <person name="Lin C.F."/>
            <person name="Lin M.F."/>
            <person name="Lindblad-Toh K."/>
            <person name="Llopart A."/>
            <person name="Long M."/>
            <person name="Low L."/>
            <person name="Lozovsky E."/>
            <person name="Lu J."/>
            <person name="Luo M."/>
            <person name="Machado C.A."/>
            <person name="Makalowski W."/>
            <person name="Marzo M."/>
            <person name="Matsuda M."/>
            <person name="Matzkin L."/>
            <person name="McAllister B."/>
            <person name="McBride C.S."/>
            <person name="McKernan B."/>
            <person name="McKernan K."/>
            <person name="Mendez-Lago M."/>
            <person name="Minx P."/>
            <person name="Mollenhauer M.U."/>
            <person name="Montooth K."/>
            <person name="Mount S.M."/>
            <person name="Mu X."/>
            <person name="Myers E."/>
            <person name="Negre B."/>
            <person name="Newfeld S."/>
            <person name="Nielsen R."/>
            <person name="Noor M.A."/>
            <person name="O'Grady P."/>
            <person name="Pachter L."/>
            <person name="Papaceit M."/>
            <person name="Parisi M.J."/>
            <person name="Parisi M."/>
            <person name="Parts L."/>
            <person name="Pedersen J.S."/>
            <person name="Pesole G."/>
            <person name="Phillippy A.M."/>
            <person name="Ponting C.P."/>
            <person name="Pop M."/>
            <person name="Porcelli D."/>
            <person name="Powell J.R."/>
            <person name="Prohaska S."/>
            <person name="Pruitt K."/>
            <person name="Puig M."/>
            <person name="Quesneville H."/>
            <person name="Ram K.R."/>
            <person name="Rand D."/>
            <person name="Rasmussen M.D."/>
            <person name="Reed L.K."/>
            <person name="Reenan R."/>
            <person name="Reily A."/>
            <person name="Remington K.A."/>
            <person name="Rieger T.T."/>
            <person name="Ritchie M.G."/>
            <person name="Robin C."/>
            <person name="Rogers Y.H."/>
            <person name="Rohde C."/>
            <person name="Rozas J."/>
            <person name="Rubenfield M.J."/>
            <person name="Ruiz A."/>
            <person name="Russo S."/>
            <person name="Salzberg S.L."/>
            <person name="Sanchez-Gracia A."/>
            <person name="Saranga D.J."/>
            <person name="Sato H."/>
            <person name="Schaeffer S.W."/>
            <person name="Schatz M.C."/>
            <person name="Schlenke T."/>
            <person name="Schwartz R."/>
            <person name="Segarra C."/>
            <person name="Singh R.S."/>
            <person name="Sirot L."/>
            <person name="Sirota M."/>
            <person name="Sisneros N.B."/>
            <person name="Smith C.D."/>
            <person name="Smith T.F."/>
            <person name="Spieth J."/>
            <person name="Stage D.E."/>
            <person name="Stark A."/>
            <person name="Stephan W."/>
            <person name="Strausberg R.L."/>
            <person name="Strempel S."/>
            <person name="Sturgill D."/>
            <person name="Sutton G."/>
            <person name="Sutton G.G."/>
            <person name="Tao W."/>
            <person name="Teichmann S."/>
            <person name="Tobari Y.N."/>
            <person name="Tomimura Y."/>
            <person name="Tsolas J.M."/>
            <person name="Valente V.L."/>
            <person name="Venter E."/>
            <person name="Venter J.C."/>
            <person name="Vicario S."/>
            <person name="Vieira F.G."/>
            <person name="Vilella A.J."/>
            <person name="Villasante A."/>
            <person name="Walenz B."/>
            <person name="Wang J."/>
            <person name="Wasserman M."/>
            <person name="Watts T."/>
            <person name="Wilson D."/>
            <person name="Wilson R.K."/>
            <person name="Wing R.A."/>
            <person name="Wolfner M.F."/>
            <person name="Wong A."/>
            <person name="Wong G.K."/>
            <person name="Wu C.I."/>
            <person name="Wu G."/>
            <person name="Yamamoto D."/>
            <person name="Yang H.P."/>
            <person name="Yang S.P."/>
            <person name="Yorke J.A."/>
            <person name="Yoshida K."/>
            <person name="Zdobnov E."/>
            <person name="Zhang P."/>
            <person name="Zhang Y."/>
            <person name="Zimin A.V."/>
            <person name="Baldwin J."/>
            <person name="Abdouelleil A."/>
            <person name="Abdulkadir J."/>
            <person name="Abebe A."/>
            <person name="Abera B."/>
            <person name="Abreu J."/>
            <person name="Acer S.C."/>
            <person name="Aftuck L."/>
            <person name="Alexander A."/>
            <person name="An P."/>
            <person name="Anderson E."/>
            <person name="Anderson S."/>
            <person name="Arachi H."/>
            <person name="Azer M."/>
            <person name="Bachantsang P."/>
            <person name="Barry A."/>
            <person name="Bayul T."/>
            <person name="Berlin A."/>
            <person name="Bessette D."/>
            <person name="Bloom T."/>
            <person name="Blye J."/>
            <person name="Boguslavskiy L."/>
            <person name="Bonnet C."/>
            <person name="Boukhgalter B."/>
            <person name="Bourzgui I."/>
            <person name="Brown A."/>
            <person name="Cahill P."/>
            <person name="Channer S."/>
            <person name="Cheshatsang Y."/>
            <person name="Chuda L."/>
            <person name="Citroen M."/>
            <person name="Collymore A."/>
            <person name="Cooke P."/>
            <person name="Costello M."/>
            <person name="D'Aco K."/>
            <person name="Daza R."/>
            <person name="De Haan G."/>
            <person name="DeGray S."/>
            <person name="DeMaso C."/>
            <person name="Dhargay N."/>
            <person name="Dooley K."/>
            <person name="Dooley E."/>
            <person name="Doricent M."/>
            <person name="Dorje P."/>
            <person name="Dorjee K."/>
            <person name="Dupes A."/>
            <person name="Elong R."/>
            <person name="Falk J."/>
            <person name="Farina A."/>
            <person name="Faro S."/>
            <person name="Ferguson D."/>
            <person name="Fisher S."/>
            <person name="Foley C.D."/>
            <person name="Franke A."/>
            <person name="Friedrich D."/>
            <person name="Gadbois L."/>
            <person name="Gearin G."/>
            <person name="Gearin C.R."/>
            <person name="Giannoukos G."/>
            <person name="Goode T."/>
            <person name="Graham J."/>
            <person name="Grandbois E."/>
            <person name="Grewal S."/>
            <person name="Gyaltsen K."/>
            <person name="Hafez N."/>
            <person name="Hagos B."/>
            <person name="Hall J."/>
            <person name="Henson C."/>
            <person name="Hollinger A."/>
            <person name="Honan T."/>
            <person name="Huard M.D."/>
            <person name="Hughes L."/>
            <person name="Hurhula B."/>
            <person name="Husby M.E."/>
            <person name="Kamat A."/>
            <person name="Kanga B."/>
            <person name="Kashin S."/>
            <person name="Khazanovich D."/>
            <person name="Kisner P."/>
            <person name="Lance K."/>
            <person name="Lara M."/>
            <person name="Lee W."/>
            <person name="Lennon N."/>
            <person name="Letendre F."/>
            <person name="LeVine R."/>
            <person name="Lipovsky A."/>
            <person name="Liu X."/>
            <person name="Liu J."/>
            <person name="Liu S."/>
            <person name="Lokyitsang T."/>
            <person name="Lokyitsang Y."/>
            <person name="Lubonja R."/>
            <person name="Lui A."/>
            <person name="MacDonald P."/>
            <person name="Magnisalis V."/>
            <person name="Maru K."/>
            <person name="Matthews C."/>
            <person name="McCusker W."/>
            <person name="McDonough S."/>
            <person name="Mehta T."/>
            <person name="Meldrim J."/>
            <person name="Meneus L."/>
            <person name="Mihai O."/>
            <person name="Mihalev A."/>
            <person name="Mihova T."/>
            <person name="Mittelman R."/>
            <person name="Mlenga V."/>
            <person name="Montmayeur A."/>
            <person name="Mulrain L."/>
            <person name="Navidi A."/>
            <person name="Naylor J."/>
            <person name="Negash T."/>
            <person name="Nguyen T."/>
            <person name="Nguyen N."/>
            <person name="Nicol R."/>
            <person name="Norbu C."/>
            <person name="Norbu N."/>
            <person name="Novod N."/>
            <person name="O'Neill B."/>
            <person name="Osman S."/>
            <person name="Markiewicz E."/>
            <person name="Oyono O.L."/>
            <person name="Patti C."/>
            <person name="Phunkhang P."/>
            <person name="Pierre F."/>
            <person name="Priest M."/>
            <person name="Raghuraman S."/>
            <person name="Rege F."/>
            <person name="Reyes R."/>
            <person name="Rise C."/>
            <person name="Rogov P."/>
            <person name="Ross K."/>
            <person name="Ryan E."/>
            <person name="Settipalli S."/>
            <person name="Shea T."/>
            <person name="Sherpa N."/>
            <person name="Shi L."/>
            <person name="Shih D."/>
            <person name="Sparrow T."/>
            <person name="Spaulding J."/>
            <person name="Stalker J."/>
            <person name="Stange-Thomann N."/>
            <person name="Stavropoulos S."/>
            <person name="Stone C."/>
            <person name="Strader C."/>
            <person name="Tesfaye S."/>
            <person name="Thomson T."/>
            <person name="Thoulutsang Y."/>
            <person name="Thoulutsang D."/>
            <person name="Topham K."/>
            <person name="Topping I."/>
            <person name="Tsamla T."/>
            <person name="Vassiliev H."/>
            <person name="Vo A."/>
            <person name="Wangchuk T."/>
            <person name="Wangdi T."/>
            <person name="Weiand M."/>
            <person name="Wilkinson J."/>
            <person name="Wilson A."/>
            <person name="Yadav S."/>
            <person name="Young G."/>
            <person name="Yu Q."/>
            <person name="Zembek L."/>
            <person name="Zhong D."/>
            <person name="Zimmer A."/>
            <person name="Zwirko Z."/>
            <person name="Jaffe D.B."/>
            <person name="Alvarez P."/>
            <person name="Brockman W."/>
            <person name="Butler J."/>
            <person name="Chin C."/>
            <person name="Gnerre S."/>
            <person name="Grabherr M."/>
            <person name="Kleber M."/>
            <person name="Mauceli E."/>
            <person name="MacCallum I."/>
        </authorList>
    </citation>
    <scope>NUCLEOTIDE SEQUENCE [LARGE SCALE GENOMIC DNA]</scope>
    <source>
        <strain evidence="3">white501</strain>
    </source>
</reference>
<feature type="compositionally biased region" description="Basic and acidic residues" evidence="1">
    <location>
        <begin position="113"/>
        <end position="132"/>
    </location>
</feature>
<dbReference type="STRING" id="7240.B4QG61"/>
<dbReference type="GO" id="GO:0000822">
    <property type="term" value="F:inositol hexakisphosphate binding"/>
    <property type="evidence" value="ECO:0007669"/>
    <property type="project" value="TreeGrafter"/>
</dbReference>
<dbReference type="SMR" id="B4QG61"/>
<dbReference type="GO" id="GO:0005543">
    <property type="term" value="F:phospholipid binding"/>
    <property type="evidence" value="ECO:0007669"/>
    <property type="project" value="TreeGrafter"/>
</dbReference>
<evidence type="ECO:0000313" key="3">
    <source>
        <dbReference type="Proteomes" id="UP000000304"/>
    </source>
</evidence>
<accession>B4QG61</accession>
<name>B4QG61_DROSI</name>
<dbReference type="OrthoDB" id="420884at2759"/>
<dbReference type="AlphaFoldDB" id="B4QG61"/>
<feature type="region of interest" description="Disordered" evidence="1">
    <location>
        <begin position="113"/>
        <end position="137"/>
    </location>
</feature>
<feature type="compositionally biased region" description="Pro residues" evidence="1">
    <location>
        <begin position="48"/>
        <end position="60"/>
    </location>
</feature>
<dbReference type="GO" id="GO:0016973">
    <property type="term" value="P:poly(A)+ mRNA export from nucleus"/>
    <property type="evidence" value="ECO:0007669"/>
    <property type="project" value="InterPro"/>
</dbReference>
<dbReference type="PANTHER" id="PTHR12960:SF0">
    <property type="entry name" value="MRNA EXPORT FACTOR GLE1"/>
    <property type="match status" value="1"/>
</dbReference>
<feature type="region of interest" description="Disordered" evidence="1">
    <location>
        <begin position="39"/>
        <end position="65"/>
    </location>
</feature>
<dbReference type="HOGENOM" id="CLU_1176518_0_0_1"/>
<dbReference type="GO" id="GO:0044614">
    <property type="term" value="C:nuclear pore cytoplasmic filaments"/>
    <property type="evidence" value="ECO:0007669"/>
    <property type="project" value="TreeGrafter"/>
</dbReference>
<dbReference type="InterPro" id="IPR012476">
    <property type="entry name" value="GLE1"/>
</dbReference>
<dbReference type="GO" id="GO:0031369">
    <property type="term" value="F:translation initiation factor binding"/>
    <property type="evidence" value="ECO:0007669"/>
    <property type="project" value="TreeGrafter"/>
</dbReference>
<dbReference type="EMBL" id="CM000362">
    <property type="protein sequence ID" value="EDX06211.1"/>
    <property type="molecule type" value="Genomic_DNA"/>
</dbReference>
<dbReference type="Proteomes" id="UP000000304">
    <property type="component" value="Chromosome 2R"/>
</dbReference>
<dbReference type="PhylomeDB" id="B4QG61"/>
<protein>
    <submittedName>
        <fullName evidence="2">GD10583</fullName>
    </submittedName>
</protein>
<dbReference type="GO" id="GO:0005737">
    <property type="term" value="C:cytoplasm"/>
    <property type="evidence" value="ECO:0007669"/>
    <property type="project" value="TreeGrafter"/>
</dbReference>